<dbReference type="SUPFAM" id="SSF81490">
    <property type="entry name" value="Photosystem II reaction centre subunit H, transmembrane region"/>
    <property type="match status" value="1"/>
</dbReference>
<dbReference type="NCBIfam" id="TIGR01150">
    <property type="entry name" value="puhA"/>
    <property type="match status" value="1"/>
</dbReference>
<keyword evidence="5" id="KW-1185">Reference proteome</keyword>
<proteinExistence type="predicted"/>
<evidence type="ECO:0000259" key="3">
    <source>
        <dbReference type="Pfam" id="PF05239"/>
    </source>
</evidence>
<dbReference type="InterPro" id="IPR037097">
    <property type="entry name" value="Photo_RC_H_N_sf"/>
</dbReference>
<protein>
    <submittedName>
        <fullName evidence="4">Reaction center protein H chain</fullName>
    </submittedName>
</protein>
<dbReference type="InterPro" id="IPR011033">
    <property type="entry name" value="PRC_barrel-like_sf"/>
</dbReference>
<dbReference type="SUPFAM" id="SSF50346">
    <property type="entry name" value="PRC-barrel domain"/>
    <property type="match status" value="1"/>
</dbReference>
<keyword evidence="1" id="KW-0812">Transmembrane</keyword>
<organism evidence="4 5">
    <name type="scientific">Pontivivens insulae</name>
    <dbReference type="NCBI Taxonomy" id="1639689"/>
    <lineage>
        <taxon>Bacteria</taxon>
        <taxon>Pseudomonadati</taxon>
        <taxon>Pseudomonadota</taxon>
        <taxon>Alphaproteobacteria</taxon>
        <taxon>Rhodobacterales</taxon>
        <taxon>Paracoccaceae</taxon>
        <taxon>Pontivivens</taxon>
    </lineage>
</organism>
<sequence length="253" mass="27858">MTDTIVGNIDFAQVALYLFWIFFAGLVIYLQRENQREGYPLVNDDEQESAAVALLPPLPEKTFKLPHGRGESIPERQPERDDMDKVLARTGHAEGMPFEPTGDPMADGVGPASWAPRRDVPELDGKGHPKIIPMRLAEAFSISFGRDPRGLPVQAADGAVVGTVTDMWIDEPEQLVRYLEAELETGGKVLVPMPLARIRSNRVSIHSLYGAQFAGIPRTAADAQVTMLEEEKICAYYCGGKLYADPARQAPQL</sequence>
<dbReference type="Pfam" id="PF05239">
    <property type="entry name" value="PRC"/>
    <property type="match status" value="1"/>
</dbReference>
<dbReference type="Pfam" id="PF03967">
    <property type="entry name" value="PRCH"/>
    <property type="match status" value="1"/>
</dbReference>
<keyword evidence="1" id="KW-0472">Membrane</keyword>
<dbReference type="RefSeq" id="WP_108781756.1">
    <property type="nucleotide sequence ID" value="NZ_OMKW01000002.1"/>
</dbReference>
<dbReference type="AlphaFoldDB" id="A0A2R8AAA2"/>
<gene>
    <name evidence="4" type="primary">puhA</name>
    <name evidence="4" type="ORF">POI8812_01330</name>
</gene>
<dbReference type="Proteomes" id="UP000244932">
    <property type="component" value="Unassembled WGS sequence"/>
</dbReference>
<feature type="domain" description="PRC-barrel" evidence="3">
    <location>
        <begin position="144"/>
        <end position="207"/>
    </location>
</feature>
<dbReference type="GO" id="GO:0030077">
    <property type="term" value="C:plasma membrane light-harvesting complex"/>
    <property type="evidence" value="ECO:0007669"/>
    <property type="project" value="InterPro"/>
</dbReference>
<evidence type="ECO:0000313" key="5">
    <source>
        <dbReference type="Proteomes" id="UP000244932"/>
    </source>
</evidence>
<dbReference type="Gene3D" id="4.10.540.10">
    <property type="entry name" value="Photosynthetic reaction centre, H subunit, N-terminal domain"/>
    <property type="match status" value="1"/>
</dbReference>
<dbReference type="EMBL" id="OMKW01000002">
    <property type="protein sequence ID" value="SPF29025.1"/>
    <property type="molecule type" value="Genomic_DNA"/>
</dbReference>
<dbReference type="Gene3D" id="3.90.50.10">
    <property type="entry name" value="Photosynthetic Reaction Center, subunit H, domain 2"/>
    <property type="match status" value="1"/>
</dbReference>
<accession>A0A2R8AAA2</accession>
<dbReference type="InterPro" id="IPR005652">
    <property type="entry name" value="Photo_RC_H"/>
</dbReference>
<dbReference type="InterPro" id="IPR015810">
    <property type="entry name" value="Photo_RC_H_N"/>
</dbReference>
<feature type="transmembrane region" description="Helical" evidence="1">
    <location>
        <begin position="12"/>
        <end position="30"/>
    </location>
</feature>
<dbReference type="InterPro" id="IPR014747">
    <property type="entry name" value="Bac_photo_RC_H_C"/>
</dbReference>
<dbReference type="OrthoDB" id="8557487at2"/>
<dbReference type="InterPro" id="IPR027275">
    <property type="entry name" value="PRC-brl_dom"/>
</dbReference>
<keyword evidence="1" id="KW-1133">Transmembrane helix</keyword>
<feature type="domain" description="Photosynthetic reaction centre H subunit N-terminal" evidence="2">
    <location>
        <begin position="4"/>
        <end position="135"/>
    </location>
</feature>
<reference evidence="4 5" key="1">
    <citation type="submission" date="2018-03" db="EMBL/GenBank/DDBJ databases">
        <authorList>
            <person name="Keele B.F."/>
        </authorList>
    </citation>
    <scope>NUCLEOTIDE SEQUENCE [LARGE SCALE GENOMIC DNA]</scope>
    <source>
        <strain evidence="4 5">CeCT 8812</strain>
    </source>
</reference>
<name>A0A2R8AAA2_9RHOB</name>
<evidence type="ECO:0000256" key="1">
    <source>
        <dbReference type="SAM" id="Phobius"/>
    </source>
</evidence>
<evidence type="ECO:0000259" key="2">
    <source>
        <dbReference type="Pfam" id="PF03967"/>
    </source>
</evidence>
<evidence type="ECO:0000313" key="4">
    <source>
        <dbReference type="EMBL" id="SPF29025.1"/>
    </source>
</evidence>
<dbReference type="GO" id="GO:0019684">
    <property type="term" value="P:photosynthesis, light reaction"/>
    <property type="evidence" value="ECO:0007669"/>
    <property type="project" value="InterPro"/>
</dbReference>